<dbReference type="EMBL" id="KB908703">
    <property type="protein sequence ID" value="EOA84588.1"/>
    <property type="molecule type" value="Genomic_DNA"/>
</dbReference>
<feature type="compositionally biased region" description="Polar residues" evidence="1">
    <location>
        <begin position="750"/>
        <end position="760"/>
    </location>
</feature>
<feature type="compositionally biased region" description="Polar residues" evidence="1">
    <location>
        <begin position="1021"/>
        <end position="1035"/>
    </location>
</feature>
<feature type="compositionally biased region" description="Polar residues" evidence="1">
    <location>
        <begin position="577"/>
        <end position="589"/>
    </location>
</feature>
<feature type="region of interest" description="Disordered" evidence="1">
    <location>
        <begin position="463"/>
        <end position="504"/>
    </location>
</feature>
<feature type="region of interest" description="Disordered" evidence="1">
    <location>
        <begin position="269"/>
        <end position="304"/>
    </location>
</feature>
<protein>
    <submittedName>
        <fullName evidence="2">Uncharacterized protein</fullName>
    </submittedName>
</protein>
<keyword evidence="3" id="KW-1185">Reference proteome</keyword>
<feature type="compositionally biased region" description="Polar residues" evidence="1">
    <location>
        <begin position="517"/>
        <end position="529"/>
    </location>
</feature>
<dbReference type="GeneID" id="19405951"/>
<feature type="region of interest" description="Disordered" evidence="1">
    <location>
        <begin position="50"/>
        <end position="116"/>
    </location>
</feature>
<feature type="region of interest" description="Disordered" evidence="1">
    <location>
        <begin position="189"/>
        <end position="215"/>
    </location>
</feature>
<feature type="compositionally biased region" description="Basic and acidic residues" evidence="1">
    <location>
        <begin position="663"/>
        <end position="676"/>
    </location>
</feature>
<name>R0JU90_EXST2</name>
<dbReference type="STRING" id="671987.R0JU90"/>
<dbReference type="Proteomes" id="UP000016935">
    <property type="component" value="Unassembled WGS sequence"/>
</dbReference>
<feature type="compositionally biased region" description="Basic residues" evidence="1">
    <location>
        <begin position="12"/>
        <end position="26"/>
    </location>
</feature>
<feature type="region of interest" description="Disordered" evidence="1">
    <location>
        <begin position="516"/>
        <end position="695"/>
    </location>
</feature>
<dbReference type="eggNOG" id="ENOG502SE9M">
    <property type="taxonomic scope" value="Eukaryota"/>
</dbReference>
<feature type="compositionally biased region" description="Basic and acidic residues" evidence="1">
    <location>
        <begin position="274"/>
        <end position="283"/>
    </location>
</feature>
<feature type="region of interest" description="Disordered" evidence="1">
    <location>
        <begin position="1148"/>
        <end position="1179"/>
    </location>
</feature>
<evidence type="ECO:0000313" key="3">
    <source>
        <dbReference type="Proteomes" id="UP000016935"/>
    </source>
</evidence>
<feature type="region of interest" description="Disordered" evidence="1">
    <location>
        <begin position="1"/>
        <end position="27"/>
    </location>
</feature>
<reference evidence="2 3" key="2">
    <citation type="journal article" date="2013" name="PLoS Genet.">
        <title>Comparative genome structure, secondary metabolite, and effector coding capacity across Cochliobolus pathogens.</title>
        <authorList>
            <person name="Condon B.J."/>
            <person name="Leng Y."/>
            <person name="Wu D."/>
            <person name="Bushley K.E."/>
            <person name="Ohm R.A."/>
            <person name="Otillar R."/>
            <person name="Martin J."/>
            <person name="Schackwitz W."/>
            <person name="Grimwood J."/>
            <person name="MohdZainudin N."/>
            <person name="Xue C."/>
            <person name="Wang R."/>
            <person name="Manning V.A."/>
            <person name="Dhillon B."/>
            <person name="Tu Z.J."/>
            <person name="Steffenson B.J."/>
            <person name="Salamov A."/>
            <person name="Sun H."/>
            <person name="Lowry S."/>
            <person name="LaButti K."/>
            <person name="Han J."/>
            <person name="Copeland A."/>
            <person name="Lindquist E."/>
            <person name="Barry K."/>
            <person name="Schmutz J."/>
            <person name="Baker S.E."/>
            <person name="Ciuffetti L.M."/>
            <person name="Grigoriev I.V."/>
            <person name="Zhong S."/>
            <person name="Turgeon B.G."/>
        </authorList>
    </citation>
    <scope>NUCLEOTIDE SEQUENCE [LARGE SCALE GENOMIC DNA]</scope>
    <source>
        <strain evidence="3">28A</strain>
    </source>
</reference>
<dbReference type="AlphaFoldDB" id="R0JU90"/>
<evidence type="ECO:0000313" key="2">
    <source>
        <dbReference type="EMBL" id="EOA84588.1"/>
    </source>
</evidence>
<dbReference type="HOGENOM" id="CLU_264015_0_0_1"/>
<feature type="compositionally biased region" description="Polar residues" evidence="1">
    <location>
        <begin position="1091"/>
        <end position="1102"/>
    </location>
</feature>
<feature type="compositionally biased region" description="Basic and acidic residues" evidence="1">
    <location>
        <begin position="613"/>
        <end position="628"/>
    </location>
</feature>
<feature type="compositionally biased region" description="Polar residues" evidence="1">
    <location>
        <begin position="959"/>
        <end position="969"/>
    </location>
</feature>
<feature type="compositionally biased region" description="Low complexity" evidence="1">
    <location>
        <begin position="398"/>
        <end position="414"/>
    </location>
</feature>
<feature type="region of interest" description="Disordered" evidence="1">
    <location>
        <begin position="135"/>
        <end position="169"/>
    </location>
</feature>
<gene>
    <name evidence="2" type="ORF">SETTUDRAFT_92003</name>
</gene>
<accession>R0JU90</accession>
<feature type="compositionally biased region" description="Basic and acidic residues" evidence="1">
    <location>
        <begin position="887"/>
        <end position="914"/>
    </location>
</feature>
<feature type="region of interest" description="Disordered" evidence="1">
    <location>
        <begin position="709"/>
        <end position="760"/>
    </location>
</feature>
<dbReference type="OrthoDB" id="194139at2759"/>
<organism evidence="2 3">
    <name type="scientific">Exserohilum turcicum (strain 28A)</name>
    <name type="common">Northern leaf blight fungus</name>
    <name type="synonym">Setosphaeria turcica</name>
    <dbReference type="NCBI Taxonomy" id="671987"/>
    <lineage>
        <taxon>Eukaryota</taxon>
        <taxon>Fungi</taxon>
        <taxon>Dikarya</taxon>
        <taxon>Ascomycota</taxon>
        <taxon>Pezizomycotina</taxon>
        <taxon>Dothideomycetes</taxon>
        <taxon>Pleosporomycetidae</taxon>
        <taxon>Pleosporales</taxon>
        <taxon>Pleosporineae</taxon>
        <taxon>Pleosporaceae</taxon>
        <taxon>Exserohilum</taxon>
    </lineage>
</organism>
<dbReference type="RefSeq" id="XP_008027193.1">
    <property type="nucleotide sequence ID" value="XM_008029002.1"/>
</dbReference>
<feature type="compositionally biased region" description="Low complexity" evidence="1">
    <location>
        <begin position="1103"/>
        <end position="1114"/>
    </location>
</feature>
<feature type="compositionally biased region" description="Polar residues" evidence="1">
    <location>
        <begin position="546"/>
        <end position="561"/>
    </location>
</feature>
<feature type="compositionally biased region" description="Polar residues" evidence="1">
    <location>
        <begin position="1053"/>
        <end position="1068"/>
    </location>
</feature>
<evidence type="ECO:0000256" key="1">
    <source>
        <dbReference type="SAM" id="MobiDB-lite"/>
    </source>
</evidence>
<reference evidence="2 3" key="1">
    <citation type="journal article" date="2012" name="PLoS Pathog.">
        <title>Diverse lifestyles and strategies of plant pathogenesis encoded in the genomes of eighteen Dothideomycetes fungi.</title>
        <authorList>
            <person name="Ohm R.A."/>
            <person name="Feau N."/>
            <person name="Henrissat B."/>
            <person name="Schoch C.L."/>
            <person name="Horwitz B.A."/>
            <person name="Barry K.W."/>
            <person name="Condon B.J."/>
            <person name="Copeland A.C."/>
            <person name="Dhillon B."/>
            <person name="Glaser F."/>
            <person name="Hesse C.N."/>
            <person name="Kosti I."/>
            <person name="LaButti K."/>
            <person name="Lindquist E.A."/>
            <person name="Lucas S."/>
            <person name="Salamov A.A."/>
            <person name="Bradshaw R.E."/>
            <person name="Ciuffetti L."/>
            <person name="Hamelin R.C."/>
            <person name="Kema G.H.J."/>
            <person name="Lawrence C."/>
            <person name="Scott J.A."/>
            <person name="Spatafora J.W."/>
            <person name="Turgeon B.G."/>
            <person name="de Wit P.J.G.M."/>
            <person name="Zhong S."/>
            <person name="Goodwin S.B."/>
            <person name="Grigoriev I.V."/>
        </authorList>
    </citation>
    <scope>NUCLEOTIDE SEQUENCE [LARGE SCALE GENOMIC DNA]</scope>
    <source>
        <strain evidence="3">28A</strain>
    </source>
</reference>
<feature type="compositionally biased region" description="Low complexity" evidence="1">
    <location>
        <begin position="1003"/>
        <end position="1016"/>
    </location>
</feature>
<feature type="compositionally biased region" description="Low complexity" evidence="1">
    <location>
        <begin position="198"/>
        <end position="215"/>
    </location>
</feature>
<proteinExistence type="predicted"/>
<feature type="region of interest" description="Disordered" evidence="1">
    <location>
        <begin position="874"/>
        <end position="991"/>
    </location>
</feature>
<feature type="region of interest" description="Disordered" evidence="1">
    <location>
        <begin position="1003"/>
        <end position="1114"/>
    </location>
</feature>
<feature type="compositionally biased region" description="Polar residues" evidence="1">
    <location>
        <begin position="598"/>
        <end position="609"/>
    </location>
</feature>
<feature type="compositionally biased region" description="Polar residues" evidence="1">
    <location>
        <begin position="64"/>
        <end position="85"/>
    </location>
</feature>
<feature type="region of interest" description="Disordered" evidence="1">
    <location>
        <begin position="385"/>
        <end position="435"/>
    </location>
</feature>
<sequence>MLARANSDAGARLRRSKSASTVHKRPVSTIESIDLEAVRQQAVAAATAAFSRAQVQDASDRTARYSSDVSRSKSNASRKSLTAQGSHFPPREGSFRAMQRPKMEHSKSSQRLSQASTVNMEHNKPTIGGSLSVQRQLSAQPSVTFNENVRPSSQPKNPRSSAASSVTSQQIRKARSMYYASSIQTGSPIARPPAKYLATPSSASTSPVSEPSPIHPLPRSLRPSPLAAPRIPVTVAAGVTLDQARDDYLQEFQQKSVKPKPSIFLAPFKKRQDKGKEKARRSVTDTQAFPVSDGQGPDDSTTDITLSEFMPPQELKERRSFSGSLKNKIMKVFRRTSIKPTNLPVQHIAASRDYFSTSHVRPPSDNDATSIPCPDEATLQRVRERTPSHEGVHPACLRSGSRSNSAGSGRSGRSLHSEANAPHVPASRMTSWGTTTTTDTLAQRAIKRMTVIHESKDSIGSEADQITSVTATRRKSLPLPPLSSFRDPMPMQSLEEENSTPIDPKRVFSALMKEIGTTRSSEESASPTKRTPGAESDVFESRKTKLQSQTRDLHSSGSHIRSSIELDFRPPSRRPPTAQSAQSKTSTIRSLGRAIRSTIRTVTPAGQPSSPDPDIRNCAPERGHRNDLAPHSNSTPETEGSEGEHVGKRKYVTQIFAPSASQIEKRMDKSRDRWKNPLEQPENPQFPRETDKSCDVTTLAEESHEILEESAEMDGSGQHVYDISGQDSRKHAKSPNPCRSPGSKDVITPMSPSIYSRNTDGISIDHNDSIISFDGTGQFEQAHHAGSAVILTSQSVRSYVVGTPSPQREAPARTSRDWRAWLSHEISGMELNSQEDLSINEHFANISRTKRSGSVRTSHTEHEDTTVVLRGSLDQYDDEALGPRTSYRNEHLGEVKDCEGDNREVTGKFQEQDSHPTASNANESKRDSGSGINVCPTSKSRPASFASGNRRLSIPGVHASQSLVGSETSKPPAMNERFPLANTDQHPSSNSLVSLYSKSVANSTSSLPSLKPSKPSVGRANLSTAAPNESSQHIPSTAAPKRSDAQHHRKENITPQSLRSTKQYSTPTPHFPSPLVPSQPLQHCSPRRHFASSSPQRKSPSATTTTTTPTRLTPTRPRIRAVIRPKSAFDLCNTTTTTTTTAALQYNNPGINATPESPLRRPRSYARDPHTLPPHNEAGAADTLQGRASVTPGHRLADEFLRERKSGIGAEKLRGGLVLVREDTPAFL</sequence>